<gene>
    <name evidence="1" type="ORF">BDP55DRAFT_221626</name>
</gene>
<organism evidence="1 2">
    <name type="scientific">Colletotrichum godetiae</name>
    <dbReference type="NCBI Taxonomy" id="1209918"/>
    <lineage>
        <taxon>Eukaryota</taxon>
        <taxon>Fungi</taxon>
        <taxon>Dikarya</taxon>
        <taxon>Ascomycota</taxon>
        <taxon>Pezizomycotina</taxon>
        <taxon>Sordariomycetes</taxon>
        <taxon>Hypocreomycetidae</taxon>
        <taxon>Glomerellales</taxon>
        <taxon>Glomerellaceae</taxon>
        <taxon>Colletotrichum</taxon>
        <taxon>Colletotrichum acutatum species complex</taxon>
    </lineage>
</organism>
<proteinExistence type="predicted"/>
<evidence type="ECO:0000313" key="2">
    <source>
        <dbReference type="Proteomes" id="UP001224890"/>
    </source>
</evidence>
<accession>A0AAJ0AGW4</accession>
<dbReference type="RefSeq" id="XP_060427687.1">
    <property type="nucleotide sequence ID" value="XM_060566084.1"/>
</dbReference>
<comment type="caution">
    <text evidence="1">The sequence shown here is derived from an EMBL/GenBank/DDBJ whole genome shotgun (WGS) entry which is preliminary data.</text>
</comment>
<name>A0AAJ0AGW4_9PEZI</name>
<dbReference type="EMBL" id="JAHMHR010000030">
    <property type="protein sequence ID" value="KAK1673684.1"/>
    <property type="molecule type" value="Genomic_DNA"/>
</dbReference>
<keyword evidence="2" id="KW-1185">Reference proteome</keyword>
<protein>
    <submittedName>
        <fullName evidence="1">Uncharacterized protein</fullName>
    </submittedName>
</protein>
<dbReference type="Proteomes" id="UP001224890">
    <property type="component" value="Unassembled WGS sequence"/>
</dbReference>
<dbReference type="GeneID" id="85450610"/>
<evidence type="ECO:0000313" key="1">
    <source>
        <dbReference type="EMBL" id="KAK1673684.1"/>
    </source>
</evidence>
<sequence length="207" mass="23485">MELPWCPSRCRLRDEQKAIQSTVQGFDFQKFRCCFEHFSLLSLRNTGFTWSHLSHQSCHLLASGTMVEKQGLACPLASSSSRFHINGSREEPEDLDAHFSFNKTLLVEDDKNGYHTAISSPEAASLELNEALLTDQTMMPPTAYRLYLEMVDIQQSLQPLILSKGHDDDWEDVLELCRMLERATTGLVLIVAQEMSALSSIGHRRDH</sequence>
<reference evidence="1" key="1">
    <citation type="submission" date="2021-06" db="EMBL/GenBank/DDBJ databases">
        <title>Comparative genomics, transcriptomics and evolutionary studies reveal genomic signatures of adaptation to plant cell wall in hemibiotrophic fungi.</title>
        <authorList>
            <consortium name="DOE Joint Genome Institute"/>
            <person name="Baroncelli R."/>
            <person name="Diaz J.F."/>
            <person name="Benocci T."/>
            <person name="Peng M."/>
            <person name="Battaglia E."/>
            <person name="Haridas S."/>
            <person name="Andreopoulos W."/>
            <person name="Labutti K."/>
            <person name="Pangilinan J."/>
            <person name="Floch G.L."/>
            <person name="Makela M.R."/>
            <person name="Henrissat B."/>
            <person name="Grigoriev I.V."/>
            <person name="Crouch J.A."/>
            <person name="De Vries R.P."/>
            <person name="Sukno S.A."/>
            <person name="Thon M.R."/>
        </authorList>
    </citation>
    <scope>NUCLEOTIDE SEQUENCE</scope>
    <source>
        <strain evidence="1">CBS 193.32</strain>
    </source>
</reference>
<dbReference type="AlphaFoldDB" id="A0AAJ0AGW4"/>